<dbReference type="GO" id="GO:0048477">
    <property type="term" value="P:oogenesis"/>
    <property type="evidence" value="ECO:0007669"/>
    <property type="project" value="UniProtKB-KW"/>
</dbReference>
<keyword evidence="6" id="KW-0744">Spermatogenesis</keyword>
<dbReference type="GO" id="GO:0007283">
    <property type="term" value="P:spermatogenesis"/>
    <property type="evidence" value="ECO:0007669"/>
    <property type="project" value="UniProtKB-KW"/>
</dbReference>
<keyword evidence="9" id="KW-0469">Meiosis</keyword>
<dbReference type="InterPro" id="IPR051294">
    <property type="entry name" value="HORMA_MeioticProgression"/>
</dbReference>
<evidence type="ECO:0000256" key="6">
    <source>
        <dbReference type="ARBA" id="ARBA00022871"/>
    </source>
</evidence>
<evidence type="ECO:0000313" key="16">
    <source>
        <dbReference type="Proteomes" id="UP000662637"/>
    </source>
</evidence>
<reference evidence="15" key="1">
    <citation type="submission" date="2020-08" db="EMBL/GenBank/DDBJ databases">
        <authorList>
            <person name="Shumante A."/>
            <person name="Zimin A.V."/>
            <person name="Puiu D."/>
            <person name="Salzberg S.L."/>
        </authorList>
    </citation>
    <scope>NUCLEOTIDE SEQUENCE</scope>
    <source>
        <strain evidence="15">WC2-LM</strain>
        <tissue evidence="15">Liver</tissue>
    </source>
</reference>
<keyword evidence="7" id="KW-0896">Oogenesis</keyword>
<name>A0A834UJA3_MARMO</name>
<dbReference type="PROSITE" id="PS50815">
    <property type="entry name" value="HORMA"/>
    <property type="match status" value="1"/>
</dbReference>
<feature type="compositionally biased region" description="Polar residues" evidence="13">
    <location>
        <begin position="384"/>
        <end position="409"/>
    </location>
</feature>
<dbReference type="Proteomes" id="UP000662637">
    <property type="component" value="Unassembled WGS sequence"/>
</dbReference>
<dbReference type="GO" id="GO:0051177">
    <property type="term" value="P:meiotic sister chromatid cohesion"/>
    <property type="evidence" value="ECO:0007669"/>
    <property type="project" value="UniProtKB-ARBA"/>
</dbReference>
<dbReference type="FunFam" id="3.30.900.10:FF:000006">
    <property type="entry name" value="HORMA domain-containing protein 1"/>
    <property type="match status" value="1"/>
</dbReference>
<comment type="function">
    <text evidence="11">Plays a key role in meiotic progression. Regulates 3 different functions during meiosis: ensures that sufficient numbers of processed DNA double-strand breaks (DSBs) are available for successful homology search by increasing the steady-state numbers of single-stranded DSB ends. Promotes synaptonemal-complex formation independently of its role in homology search. Plays a key role in the male mid-pachytene checkpoint and the female meiotic prophase checkpoint: required for efficient build-up of ATR activity on unsynapsed chromosome regions, a process believed to form the basis of meiotic silencing of unsynapsed chromatin (MSUC) and meiotic prophase quality control in both sexes.</text>
</comment>
<evidence type="ECO:0000256" key="1">
    <source>
        <dbReference type="ARBA" id="ARBA00004123"/>
    </source>
</evidence>
<evidence type="ECO:0000259" key="14">
    <source>
        <dbReference type="PROSITE" id="PS50815"/>
    </source>
</evidence>
<evidence type="ECO:0000256" key="7">
    <source>
        <dbReference type="ARBA" id="ARBA00022943"/>
    </source>
</evidence>
<keyword evidence="8" id="KW-0539">Nucleus</keyword>
<sequence>MATAQLQRTSMSALVFPSKISTEQQSLVLVKRLLAVSVSCITYLRGIFPECAYGTRYLDDLCVKILREDKNCPGSTQLVKWMLGCYDALQKKYVYTNPEDPQTISECYQFKFKYTKNGPIMDFISKNQSNESSMSSADTKKASILLIRKIYILMQNLGPLPNDVCLTMKLFYYDEVTPPDYQPPGFKDGDCEGVIFEGEPMYLNVGEVPTPFHTFKVKVTTEKERMENIDSAILSPKQLKTPLQKILMDKDDLEDDQEHYISDDFDFETKMEEQKKNSGVSEVGEPNLVCEEDEIMRCKESPDLSISHSQVEQLVNKTSELDVSESKTRSGKVFQNKMANGNPPVKSSKENRKRSQPESGKTVLHHFDSSSQECPPEIEHKLQPESNCNPGVTSETSENDHINSPNPSH</sequence>
<evidence type="ECO:0000256" key="2">
    <source>
        <dbReference type="ARBA" id="ARBA00004286"/>
    </source>
</evidence>
<gene>
    <name evidence="15" type="ORF">GHT09_018976</name>
</gene>
<feature type="compositionally biased region" description="Basic and acidic residues" evidence="13">
    <location>
        <begin position="347"/>
        <end position="356"/>
    </location>
</feature>
<dbReference type="InterPro" id="IPR003511">
    <property type="entry name" value="HORMA_dom"/>
</dbReference>
<protein>
    <recommendedName>
        <fullName evidence="10">HORMA domain-containing protein 1</fullName>
    </recommendedName>
</protein>
<dbReference type="GO" id="GO:0005694">
    <property type="term" value="C:chromosome"/>
    <property type="evidence" value="ECO:0007669"/>
    <property type="project" value="UniProtKB-SubCell"/>
</dbReference>
<dbReference type="GO" id="GO:0051321">
    <property type="term" value="P:meiotic cell cycle"/>
    <property type="evidence" value="ECO:0007669"/>
    <property type="project" value="UniProtKB-KW"/>
</dbReference>
<feature type="domain" description="HORMA" evidence="14">
    <location>
        <begin position="24"/>
        <end position="219"/>
    </location>
</feature>
<comment type="subunit">
    <text evidence="12">Interacts with HORMAD2. Interacts with IHO1.</text>
</comment>
<evidence type="ECO:0000256" key="10">
    <source>
        <dbReference type="ARBA" id="ARBA00039811"/>
    </source>
</evidence>
<dbReference type="AlphaFoldDB" id="A0A834UJA3"/>
<evidence type="ECO:0000313" key="15">
    <source>
        <dbReference type="EMBL" id="KAF7460543.1"/>
    </source>
</evidence>
<keyword evidence="5" id="KW-0221">Differentiation</keyword>
<dbReference type="InterPro" id="IPR036570">
    <property type="entry name" value="HORMA_dom_sf"/>
</dbReference>
<dbReference type="Gene3D" id="3.30.900.10">
    <property type="entry name" value="HORMA domain"/>
    <property type="match status" value="1"/>
</dbReference>
<evidence type="ECO:0000256" key="8">
    <source>
        <dbReference type="ARBA" id="ARBA00023242"/>
    </source>
</evidence>
<organism evidence="15 16">
    <name type="scientific">Marmota monax</name>
    <name type="common">Woodchuck</name>
    <dbReference type="NCBI Taxonomy" id="9995"/>
    <lineage>
        <taxon>Eukaryota</taxon>
        <taxon>Metazoa</taxon>
        <taxon>Chordata</taxon>
        <taxon>Craniata</taxon>
        <taxon>Vertebrata</taxon>
        <taxon>Euteleostomi</taxon>
        <taxon>Mammalia</taxon>
        <taxon>Eutheria</taxon>
        <taxon>Euarchontoglires</taxon>
        <taxon>Glires</taxon>
        <taxon>Rodentia</taxon>
        <taxon>Sciuromorpha</taxon>
        <taxon>Sciuridae</taxon>
        <taxon>Xerinae</taxon>
        <taxon>Marmotini</taxon>
        <taxon>Marmota</taxon>
    </lineage>
</organism>
<evidence type="ECO:0000256" key="5">
    <source>
        <dbReference type="ARBA" id="ARBA00022782"/>
    </source>
</evidence>
<evidence type="ECO:0000256" key="13">
    <source>
        <dbReference type="SAM" id="MobiDB-lite"/>
    </source>
</evidence>
<dbReference type="Pfam" id="PF02301">
    <property type="entry name" value="HORMA"/>
    <property type="match status" value="1"/>
</dbReference>
<dbReference type="EMBL" id="WJEC01008753">
    <property type="protein sequence ID" value="KAF7460543.1"/>
    <property type="molecule type" value="Genomic_DNA"/>
</dbReference>
<dbReference type="GO" id="GO:0005634">
    <property type="term" value="C:nucleus"/>
    <property type="evidence" value="ECO:0007669"/>
    <property type="project" value="UniProtKB-SubCell"/>
</dbReference>
<feature type="region of interest" description="Disordered" evidence="13">
    <location>
        <begin position="317"/>
        <end position="409"/>
    </location>
</feature>
<dbReference type="PANTHER" id="PTHR48225">
    <property type="entry name" value="HORMA DOMAIN-CONTAINING PROTEIN 1"/>
    <property type="match status" value="1"/>
</dbReference>
<evidence type="ECO:0000256" key="3">
    <source>
        <dbReference type="ARBA" id="ARBA00022454"/>
    </source>
</evidence>
<accession>A0A834UJA3</accession>
<evidence type="ECO:0000256" key="9">
    <source>
        <dbReference type="ARBA" id="ARBA00023254"/>
    </source>
</evidence>
<evidence type="ECO:0000256" key="4">
    <source>
        <dbReference type="ARBA" id="ARBA00022553"/>
    </source>
</evidence>
<keyword evidence="4" id="KW-0597">Phosphoprotein</keyword>
<dbReference type="SUPFAM" id="SSF56019">
    <property type="entry name" value="The spindle assembly checkpoint protein mad2"/>
    <property type="match status" value="1"/>
</dbReference>
<keyword evidence="3" id="KW-0158">Chromosome</keyword>
<dbReference type="PANTHER" id="PTHR48225:SF1">
    <property type="entry name" value="HORMA DOMAIN-CONTAINING PROTEIN 1"/>
    <property type="match status" value="1"/>
</dbReference>
<comment type="subcellular location">
    <subcellularLocation>
        <location evidence="2">Chromosome</location>
    </subcellularLocation>
    <subcellularLocation>
        <location evidence="1">Nucleus</location>
    </subcellularLocation>
</comment>
<evidence type="ECO:0000256" key="12">
    <source>
        <dbReference type="ARBA" id="ARBA00047046"/>
    </source>
</evidence>
<proteinExistence type="predicted"/>
<comment type="caution">
    <text evidence="15">The sequence shown here is derived from an EMBL/GenBank/DDBJ whole genome shotgun (WGS) entry which is preliminary data.</text>
</comment>
<evidence type="ECO:0000256" key="11">
    <source>
        <dbReference type="ARBA" id="ARBA00045323"/>
    </source>
</evidence>